<protein>
    <submittedName>
        <fullName evidence="1">Uncharacterized protein</fullName>
    </submittedName>
</protein>
<dbReference type="Proteomes" id="UP001519307">
    <property type="component" value="Unassembled WGS sequence"/>
</dbReference>
<name>A0ABS4KQA5_9CLOT</name>
<accession>A0ABS4KQA5</accession>
<dbReference type="EMBL" id="JAGGLM010000003">
    <property type="protein sequence ID" value="MBP2032218.1"/>
    <property type="molecule type" value="Genomic_DNA"/>
</dbReference>
<keyword evidence="2" id="KW-1185">Reference proteome</keyword>
<comment type="caution">
    <text evidence="1">The sequence shown here is derived from an EMBL/GenBank/DDBJ whole genome shotgun (WGS) entry which is preliminary data.</text>
</comment>
<evidence type="ECO:0000313" key="2">
    <source>
        <dbReference type="Proteomes" id="UP001519307"/>
    </source>
</evidence>
<proteinExistence type="predicted"/>
<organism evidence="1 2">
    <name type="scientific">Clostridium algifaecis</name>
    <dbReference type="NCBI Taxonomy" id="1472040"/>
    <lineage>
        <taxon>Bacteria</taxon>
        <taxon>Bacillati</taxon>
        <taxon>Bacillota</taxon>
        <taxon>Clostridia</taxon>
        <taxon>Eubacteriales</taxon>
        <taxon>Clostridiaceae</taxon>
        <taxon>Clostridium</taxon>
    </lineage>
</organism>
<gene>
    <name evidence="1" type="ORF">J2Z42_000883</name>
</gene>
<reference evidence="1 2" key="1">
    <citation type="submission" date="2021-03" db="EMBL/GenBank/DDBJ databases">
        <title>Genomic Encyclopedia of Type Strains, Phase IV (KMG-IV): sequencing the most valuable type-strain genomes for metagenomic binning, comparative biology and taxonomic classification.</title>
        <authorList>
            <person name="Goeker M."/>
        </authorList>
    </citation>
    <scope>NUCLEOTIDE SEQUENCE [LARGE SCALE GENOMIC DNA]</scope>
    <source>
        <strain evidence="1 2">DSM 28783</strain>
    </source>
</reference>
<evidence type="ECO:0000313" key="1">
    <source>
        <dbReference type="EMBL" id="MBP2032218.1"/>
    </source>
</evidence>
<sequence length="31" mass="3639">MPVNFGCYDIIFVGKKKDIDRIKEIKKNVVK</sequence>